<feature type="signal peptide" evidence="1">
    <location>
        <begin position="1"/>
        <end position="22"/>
    </location>
</feature>
<gene>
    <name evidence="2" type="ORF">QTG54_001957</name>
</gene>
<evidence type="ECO:0000313" key="2">
    <source>
        <dbReference type="EMBL" id="KAK1747994.1"/>
    </source>
</evidence>
<evidence type="ECO:0000313" key="3">
    <source>
        <dbReference type="Proteomes" id="UP001224775"/>
    </source>
</evidence>
<dbReference type="AlphaFoldDB" id="A0AAD8YM22"/>
<feature type="chain" id="PRO_5042040945" description="Photosystem II Psb31 protein domain-containing protein" evidence="1">
    <location>
        <begin position="23"/>
        <end position="245"/>
    </location>
</feature>
<dbReference type="EMBL" id="JATAAI010000002">
    <property type="protein sequence ID" value="KAK1747994.1"/>
    <property type="molecule type" value="Genomic_DNA"/>
</dbReference>
<reference evidence="2" key="1">
    <citation type="submission" date="2023-06" db="EMBL/GenBank/DDBJ databases">
        <title>Survivors Of The Sea: Transcriptome response of Skeletonema marinoi to long-term dormancy.</title>
        <authorList>
            <person name="Pinder M.I.M."/>
            <person name="Kourtchenko O."/>
            <person name="Robertson E.K."/>
            <person name="Larsson T."/>
            <person name="Maumus F."/>
            <person name="Osuna-Cruz C.M."/>
            <person name="Vancaester E."/>
            <person name="Stenow R."/>
            <person name="Vandepoele K."/>
            <person name="Ploug H."/>
            <person name="Bruchert V."/>
            <person name="Godhe A."/>
            <person name="Topel M."/>
        </authorList>
    </citation>
    <scope>NUCLEOTIDE SEQUENCE</scope>
    <source>
        <strain evidence="2">R05AC</strain>
    </source>
</reference>
<evidence type="ECO:0000256" key="1">
    <source>
        <dbReference type="SAM" id="SignalP"/>
    </source>
</evidence>
<sequence length="245" mass="25955">MKVLSKVSFGFLAVSYSCVVGAFQLSSGSDAPRSAAQVESRKDFLSTSASIITGAVLVSSQPAYARGRATLEQAYDRYTPRIIEGGKFYKSELYGAISKGNWKAIQAATAEPPKKSKEDRALKDGGVAKRAALAGEFSNARVLSAMELYAATFSDSSITPKTKALKAEVETLREVVDGMNKAAKIALGEESAGGGLFGIGSKKPSTSELSKQVQELYIKGGNAYNAYVFAANDGLPLQLNKLPFL</sequence>
<accession>A0AAD8YM22</accession>
<protein>
    <recommendedName>
        <fullName evidence="4">Photosystem II Psb31 protein domain-containing protein</fullName>
    </recommendedName>
</protein>
<dbReference type="PROSITE" id="PS51257">
    <property type="entry name" value="PROKAR_LIPOPROTEIN"/>
    <property type="match status" value="1"/>
</dbReference>
<proteinExistence type="predicted"/>
<name>A0AAD8YM22_9STRA</name>
<organism evidence="2 3">
    <name type="scientific">Skeletonema marinoi</name>
    <dbReference type="NCBI Taxonomy" id="267567"/>
    <lineage>
        <taxon>Eukaryota</taxon>
        <taxon>Sar</taxon>
        <taxon>Stramenopiles</taxon>
        <taxon>Ochrophyta</taxon>
        <taxon>Bacillariophyta</taxon>
        <taxon>Coscinodiscophyceae</taxon>
        <taxon>Thalassiosirophycidae</taxon>
        <taxon>Thalassiosirales</taxon>
        <taxon>Skeletonemataceae</taxon>
        <taxon>Skeletonema</taxon>
        <taxon>Skeletonema marinoi-dohrnii complex</taxon>
    </lineage>
</organism>
<keyword evidence="3" id="KW-1185">Reference proteome</keyword>
<dbReference type="Proteomes" id="UP001224775">
    <property type="component" value="Unassembled WGS sequence"/>
</dbReference>
<comment type="caution">
    <text evidence="2">The sequence shown here is derived from an EMBL/GenBank/DDBJ whole genome shotgun (WGS) entry which is preliminary data.</text>
</comment>
<evidence type="ECO:0008006" key="4">
    <source>
        <dbReference type="Google" id="ProtNLM"/>
    </source>
</evidence>
<keyword evidence="1" id="KW-0732">Signal</keyword>